<dbReference type="Proteomes" id="UP000439903">
    <property type="component" value="Unassembled WGS sequence"/>
</dbReference>
<dbReference type="OrthoDB" id="1470350at2759"/>
<gene>
    <name evidence="1" type="ORF">F8M41_012082</name>
</gene>
<keyword evidence="2" id="KW-1185">Reference proteome</keyword>
<evidence type="ECO:0000313" key="2">
    <source>
        <dbReference type="Proteomes" id="UP000439903"/>
    </source>
</evidence>
<sequence>MVKMHQTSTKSKYIKRFSSSEEVNRMVFSNALMRPKLDKDALQWTLELVKEIESCWKRTGIIIDDNNVNQALLENKEIINLPNWMCRFHMI</sequence>
<accession>A0A8H4AT80</accession>
<name>A0A8H4AT80_GIGMA</name>
<evidence type="ECO:0000313" key="1">
    <source>
        <dbReference type="EMBL" id="KAF0530593.1"/>
    </source>
</evidence>
<reference evidence="1 2" key="1">
    <citation type="journal article" date="2019" name="Environ. Microbiol.">
        <title>At the nexus of three kingdoms: the genome of the mycorrhizal fungus Gigaspora margarita provides insights into plant, endobacterial and fungal interactions.</title>
        <authorList>
            <person name="Venice F."/>
            <person name="Ghignone S."/>
            <person name="Salvioli di Fossalunga A."/>
            <person name="Amselem J."/>
            <person name="Novero M."/>
            <person name="Xianan X."/>
            <person name="Sedzielewska Toro K."/>
            <person name="Morin E."/>
            <person name="Lipzen A."/>
            <person name="Grigoriev I.V."/>
            <person name="Henrissat B."/>
            <person name="Martin F.M."/>
            <person name="Bonfante P."/>
        </authorList>
    </citation>
    <scope>NUCLEOTIDE SEQUENCE [LARGE SCALE GENOMIC DNA]</scope>
    <source>
        <strain evidence="1 2">BEG34</strain>
    </source>
</reference>
<dbReference type="EMBL" id="WTPW01000247">
    <property type="protein sequence ID" value="KAF0530593.1"/>
    <property type="molecule type" value="Genomic_DNA"/>
</dbReference>
<protein>
    <submittedName>
        <fullName evidence="1">Uncharacterized protein</fullName>
    </submittedName>
</protein>
<comment type="caution">
    <text evidence="1">The sequence shown here is derived from an EMBL/GenBank/DDBJ whole genome shotgun (WGS) entry which is preliminary data.</text>
</comment>
<dbReference type="AlphaFoldDB" id="A0A8H4AT80"/>
<proteinExistence type="predicted"/>
<organism evidence="1 2">
    <name type="scientific">Gigaspora margarita</name>
    <dbReference type="NCBI Taxonomy" id="4874"/>
    <lineage>
        <taxon>Eukaryota</taxon>
        <taxon>Fungi</taxon>
        <taxon>Fungi incertae sedis</taxon>
        <taxon>Mucoromycota</taxon>
        <taxon>Glomeromycotina</taxon>
        <taxon>Glomeromycetes</taxon>
        <taxon>Diversisporales</taxon>
        <taxon>Gigasporaceae</taxon>
        <taxon>Gigaspora</taxon>
    </lineage>
</organism>